<feature type="non-terminal residue" evidence="1">
    <location>
        <position position="1"/>
    </location>
</feature>
<accession>A0AAV4AGN7</accession>
<dbReference type="AlphaFoldDB" id="A0AAV4AGN7"/>
<comment type="caution">
    <text evidence="1">The sequence shown here is derived from an EMBL/GenBank/DDBJ whole genome shotgun (WGS) entry which is preliminary data.</text>
</comment>
<name>A0AAV4AGN7_9GAST</name>
<dbReference type="Proteomes" id="UP000735302">
    <property type="component" value="Unassembled WGS sequence"/>
</dbReference>
<keyword evidence="2" id="KW-1185">Reference proteome</keyword>
<organism evidence="1 2">
    <name type="scientific">Plakobranchus ocellatus</name>
    <dbReference type="NCBI Taxonomy" id="259542"/>
    <lineage>
        <taxon>Eukaryota</taxon>
        <taxon>Metazoa</taxon>
        <taxon>Spiralia</taxon>
        <taxon>Lophotrochozoa</taxon>
        <taxon>Mollusca</taxon>
        <taxon>Gastropoda</taxon>
        <taxon>Heterobranchia</taxon>
        <taxon>Euthyneura</taxon>
        <taxon>Panpulmonata</taxon>
        <taxon>Sacoglossa</taxon>
        <taxon>Placobranchoidea</taxon>
        <taxon>Plakobranchidae</taxon>
        <taxon>Plakobranchus</taxon>
    </lineage>
</organism>
<protein>
    <submittedName>
        <fullName evidence="1">Uncharacterized protein</fullName>
    </submittedName>
</protein>
<gene>
    <name evidence="1" type="ORF">PoB_003685100</name>
</gene>
<evidence type="ECO:0000313" key="2">
    <source>
        <dbReference type="Proteomes" id="UP000735302"/>
    </source>
</evidence>
<reference evidence="1 2" key="1">
    <citation type="journal article" date="2021" name="Elife">
        <title>Chloroplast acquisition without the gene transfer in kleptoplastic sea slugs, Plakobranchus ocellatus.</title>
        <authorList>
            <person name="Maeda T."/>
            <person name="Takahashi S."/>
            <person name="Yoshida T."/>
            <person name="Shimamura S."/>
            <person name="Takaki Y."/>
            <person name="Nagai Y."/>
            <person name="Toyoda A."/>
            <person name="Suzuki Y."/>
            <person name="Arimoto A."/>
            <person name="Ishii H."/>
            <person name="Satoh N."/>
            <person name="Nishiyama T."/>
            <person name="Hasebe M."/>
            <person name="Maruyama T."/>
            <person name="Minagawa J."/>
            <person name="Obokata J."/>
            <person name="Shigenobu S."/>
        </authorList>
    </citation>
    <scope>NUCLEOTIDE SEQUENCE [LARGE SCALE GENOMIC DNA]</scope>
</reference>
<proteinExistence type="predicted"/>
<sequence>ATRIRRAGHTGCSPEKKCNAVPCSCSTGMPTSCEDWRCRHPTSSSAHATSPTLSATTEHCASRCLS</sequence>
<evidence type="ECO:0000313" key="1">
    <source>
        <dbReference type="EMBL" id="GFO10346.1"/>
    </source>
</evidence>
<dbReference type="EMBL" id="BLXT01004157">
    <property type="protein sequence ID" value="GFO10346.1"/>
    <property type="molecule type" value="Genomic_DNA"/>
</dbReference>